<gene>
    <name evidence="2" type="ORF">KSP40_PGU015943</name>
</gene>
<accession>A0ABR2LLZ1</accession>
<evidence type="ECO:0000313" key="3">
    <source>
        <dbReference type="Proteomes" id="UP001412067"/>
    </source>
</evidence>
<name>A0ABR2LLZ1_9ASPA</name>
<dbReference type="EMBL" id="JBBWWR010000017">
    <property type="protein sequence ID" value="KAK8945329.1"/>
    <property type="molecule type" value="Genomic_DNA"/>
</dbReference>
<evidence type="ECO:0000313" key="2">
    <source>
        <dbReference type="EMBL" id="KAK8945329.1"/>
    </source>
</evidence>
<dbReference type="PANTHER" id="PTHR48163">
    <property type="entry name" value="BNAC02G25670D PROTEIN"/>
    <property type="match status" value="1"/>
</dbReference>
<keyword evidence="1" id="KW-0175">Coiled coil</keyword>
<proteinExistence type="predicted"/>
<reference evidence="2 3" key="1">
    <citation type="journal article" date="2022" name="Nat. Plants">
        <title>Genomes of leafy and leafless Platanthera orchids illuminate the evolution of mycoheterotrophy.</title>
        <authorList>
            <person name="Li M.H."/>
            <person name="Liu K.W."/>
            <person name="Li Z."/>
            <person name="Lu H.C."/>
            <person name="Ye Q.L."/>
            <person name="Zhang D."/>
            <person name="Wang J.Y."/>
            <person name="Li Y.F."/>
            <person name="Zhong Z.M."/>
            <person name="Liu X."/>
            <person name="Yu X."/>
            <person name="Liu D.K."/>
            <person name="Tu X.D."/>
            <person name="Liu B."/>
            <person name="Hao Y."/>
            <person name="Liao X.Y."/>
            <person name="Jiang Y.T."/>
            <person name="Sun W.H."/>
            <person name="Chen J."/>
            <person name="Chen Y.Q."/>
            <person name="Ai Y."/>
            <person name="Zhai J.W."/>
            <person name="Wu S.S."/>
            <person name="Zhou Z."/>
            <person name="Hsiao Y.Y."/>
            <person name="Wu W.L."/>
            <person name="Chen Y.Y."/>
            <person name="Lin Y.F."/>
            <person name="Hsu J.L."/>
            <person name="Li C.Y."/>
            <person name="Wang Z.W."/>
            <person name="Zhao X."/>
            <person name="Zhong W.Y."/>
            <person name="Ma X.K."/>
            <person name="Ma L."/>
            <person name="Huang J."/>
            <person name="Chen G.Z."/>
            <person name="Huang M.Z."/>
            <person name="Huang L."/>
            <person name="Peng D.H."/>
            <person name="Luo Y.B."/>
            <person name="Zou S.Q."/>
            <person name="Chen S.P."/>
            <person name="Lan S."/>
            <person name="Tsai W.C."/>
            <person name="Van de Peer Y."/>
            <person name="Liu Z.J."/>
        </authorList>
    </citation>
    <scope>NUCLEOTIDE SEQUENCE [LARGE SCALE GENOMIC DNA]</scope>
    <source>
        <strain evidence="2">Lor288</strain>
    </source>
</reference>
<comment type="caution">
    <text evidence="2">The sequence shown here is derived from an EMBL/GenBank/DDBJ whole genome shotgun (WGS) entry which is preliminary data.</text>
</comment>
<protein>
    <submittedName>
        <fullName evidence="2">Uncharacterized protein</fullName>
    </submittedName>
</protein>
<dbReference type="PANTHER" id="PTHR48163:SF2">
    <property type="entry name" value="EXPRESSED PROTEIN"/>
    <property type="match status" value="1"/>
</dbReference>
<sequence>MPVPYLTPSSTTFTSTGGPSPLSFVVVPDVLYVGIEPSCLELMGSLQPPPQNKEKYEKQLHDMAVMIERLESSRQKLLMEIDSQSSEIERLFEENSNLSSSHQDALELALQWENQGASPPQAHVSTHSVDASRPSLTPISSFESSSCKPLCSGYIPPVQNAGRRFSLLLQAAFEYPGAVDLASYFRCRSLLSRRTSVDLDTSPVASRHVLATCRPSRTSEEGSRYCSRPLALVI</sequence>
<organism evidence="2 3">
    <name type="scientific">Platanthera guangdongensis</name>
    <dbReference type="NCBI Taxonomy" id="2320717"/>
    <lineage>
        <taxon>Eukaryota</taxon>
        <taxon>Viridiplantae</taxon>
        <taxon>Streptophyta</taxon>
        <taxon>Embryophyta</taxon>
        <taxon>Tracheophyta</taxon>
        <taxon>Spermatophyta</taxon>
        <taxon>Magnoliopsida</taxon>
        <taxon>Liliopsida</taxon>
        <taxon>Asparagales</taxon>
        <taxon>Orchidaceae</taxon>
        <taxon>Orchidoideae</taxon>
        <taxon>Orchideae</taxon>
        <taxon>Orchidinae</taxon>
        <taxon>Platanthera</taxon>
    </lineage>
</organism>
<dbReference type="Proteomes" id="UP001412067">
    <property type="component" value="Unassembled WGS sequence"/>
</dbReference>
<evidence type="ECO:0000256" key="1">
    <source>
        <dbReference type="SAM" id="Coils"/>
    </source>
</evidence>
<keyword evidence="3" id="KW-1185">Reference proteome</keyword>
<feature type="coiled-coil region" evidence="1">
    <location>
        <begin position="53"/>
        <end position="94"/>
    </location>
</feature>